<proteinExistence type="predicted"/>
<dbReference type="PROSITE" id="PS00107">
    <property type="entry name" value="PROTEIN_KINASE_ATP"/>
    <property type="match status" value="1"/>
</dbReference>
<dbReference type="eggNOG" id="COG0515">
    <property type="taxonomic scope" value="Bacteria"/>
</dbReference>
<dbReference type="InterPro" id="IPR000719">
    <property type="entry name" value="Prot_kinase_dom"/>
</dbReference>
<dbReference type="InterPro" id="IPR017441">
    <property type="entry name" value="Protein_kinase_ATP_BS"/>
</dbReference>
<evidence type="ECO:0000256" key="3">
    <source>
        <dbReference type="ARBA" id="ARBA00022679"/>
    </source>
</evidence>
<evidence type="ECO:0000256" key="1">
    <source>
        <dbReference type="ARBA" id="ARBA00012513"/>
    </source>
</evidence>
<keyword evidence="4 7" id="KW-0547">Nucleotide-binding</keyword>
<keyword evidence="11" id="KW-1185">Reference proteome</keyword>
<evidence type="ECO:0000256" key="7">
    <source>
        <dbReference type="PROSITE-ProRule" id="PRU10141"/>
    </source>
</evidence>
<dbReference type="Gene3D" id="3.30.200.20">
    <property type="entry name" value="Phosphorylase Kinase, domain 1"/>
    <property type="match status" value="1"/>
</dbReference>
<name>A0A1H7HZ58_STRJI</name>
<dbReference type="EMBL" id="FOAZ01000002">
    <property type="protein sequence ID" value="SEK54882.1"/>
    <property type="molecule type" value="Genomic_DNA"/>
</dbReference>
<dbReference type="PROSITE" id="PS50011">
    <property type="entry name" value="PROTEIN_KINASE_DOM"/>
    <property type="match status" value="1"/>
</dbReference>
<keyword evidence="5 10" id="KW-0418">Kinase</keyword>
<feature type="binding site" evidence="7">
    <location>
        <position position="41"/>
    </location>
    <ligand>
        <name>ATP</name>
        <dbReference type="ChEBI" id="CHEBI:30616"/>
    </ligand>
</feature>
<protein>
    <recommendedName>
        <fullName evidence="1">non-specific serine/threonine protein kinase</fullName>
        <ecNumber evidence="1">2.7.11.1</ecNumber>
    </recommendedName>
</protein>
<keyword evidence="3" id="KW-0808">Transferase</keyword>
<evidence type="ECO:0000256" key="4">
    <source>
        <dbReference type="ARBA" id="ARBA00022741"/>
    </source>
</evidence>
<evidence type="ECO:0000259" key="9">
    <source>
        <dbReference type="PROSITE" id="PS50011"/>
    </source>
</evidence>
<reference evidence="11" key="1">
    <citation type="submission" date="2016-10" db="EMBL/GenBank/DDBJ databases">
        <authorList>
            <person name="Varghese N."/>
        </authorList>
    </citation>
    <scope>NUCLEOTIDE SEQUENCE [LARGE SCALE GENOMIC DNA]</scope>
    <source>
        <strain evidence="11">DSM 45096 / BCRC 16803 / CGMCC 4.1857 / CIP 109030 / JCM 12277 / KCTC 19219 / NBRC 100920 / 33214</strain>
    </source>
</reference>
<feature type="domain" description="Protein kinase" evidence="9">
    <location>
        <begin position="12"/>
        <end position="268"/>
    </location>
</feature>
<dbReference type="SUPFAM" id="SSF56112">
    <property type="entry name" value="Protein kinase-like (PK-like)"/>
    <property type="match status" value="1"/>
</dbReference>
<evidence type="ECO:0000256" key="5">
    <source>
        <dbReference type="ARBA" id="ARBA00022777"/>
    </source>
</evidence>
<evidence type="ECO:0000256" key="8">
    <source>
        <dbReference type="SAM" id="MobiDB-lite"/>
    </source>
</evidence>
<keyword evidence="6 7" id="KW-0067">ATP-binding</keyword>
<dbReference type="PANTHER" id="PTHR43289">
    <property type="entry name" value="MITOGEN-ACTIVATED PROTEIN KINASE KINASE KINASE 20-RELATED"/>
    <property type="match status" value="1"/>
</dbReference>
<dbReference type="STRING" id="235985.SAMN05414137_102401"/>
<dbReference type="Pfam" id="PF00069">
    <property type="entry name" value="Pkinase"/>
    <property type="match status" value="1"/>
</dbReference>
<dbReference type="PANTHER" id="PTHR43289:SF6">
    <property type="entry name" value="SERINE_THREONINE-PROTEIN KINASE NEKL-3"/>
    <property type="match status" value="1"/>
</dbReference>
<dbReference type="Gene3D" id="1.10.510.10">
    <property type="entry name" value="Transferase(Phosphotransferase) domain 1"/>
    <property type="match status" value="1"/>
</dbReference>
<dbReference type="CDD" id="cd14014">
    <property type="entry name" value="STKc_PknB_like"/>
    <property type="match status" value="1"/>
</dbReference>
<evidence type="ECO:0000256" key="2">
    <source>
        <dbReference type="ARBA" id="ARBA00022527"/>
    </source>
</evidence>
<dbReference type="GO" id="GO:0004674">
    <property type="term" value="F:protein serine/threonine kinase activity"/>
    <property type="evidence" value="ECO:0007669"/>
    <property type="project" value="UniProtKB-KW"/>
</dbReference>
<dbReference type="GO" id="GO:0005524">
    <property type="term" value="F:ATP binding"/>
    <property type="evidence" value="ECO:0007669"/>
    <property type="project" value="UniProtKB-UniRule"/>
</dbReference>
<dbReference type="SMART" id="SM00220">
    <property type="entry name" value="S_TKc"/>
    <property type="match status" value="1"/>
</dbReference>
<dbReference type="AlphaFoldDB" id="A0A1H7HZ58"/>
<dbReference type="OrthoDB" id="9762169at2"/>
<evidence type="ECO:0000313" key="10">
    <source>
        <dbReference type="EMBL" id="SEK54882.1"/>
    </source>
</evidence>
<dbReference type="InterPro" id="IPR011009">
    <property type="entry name" value="Kinase-like_dom_sf"/>
</dbReference>
<gene>
    <name evidence="10" type="ORF">SAMN05414137_102401</name>
</gene>
<keyword evidence="2" id="KW-0723">Serine/threonine-protein kinase</keyword>
<feature type="region of interest" description="Disordered" evidence="8">
    <location>
        <begin position="346"/>
        <end position="368"/>
    </location>
</feature>
<dbReference type="Proteomes" id="UP000183015">
    <property type="component" value="Unassembled WGS sequence"/>
</dbReference>
<accession>A0A1H7HZ58</accession>
<feature type="compositionally biased region" description="Low complexity" evidence="8">
    <location>
        <begin position="351"/>
        <end position="368"/>
    </location>
</feature>
<organism evidence="10 11">
    <name type="scientific">Streptacidiphilus jiangxiensis</name>
    <dbReference type="NCBI Taxonomy" id="235985"/>
    <lineage>
        <taxon>Bacteria</taxon>
        <taxon>Bacillati</taxon>
        <taxon>Actinomycetota</taxon>
        <taxon>Actinomycetes</taxon>
        <taxon>Kitasatosporales</taxon>
        <taxon>Streptomycetaceae</taxon>
        <taxon>Streptacidiphilus</taxon>
    </lineage>
</organism>
<sequence length="528" mass="54530">MSDGERMVAGRYRLVAQLGRGGMGTVWRADDLLLGRPVAVKEVHPRGGLLEAEQRNRTLREAQAVARVTHPSVVGVHDVVEQDGRPWIVMELVDGASLAARIAGEGPLPPREAARMGLAVLDALCAAHAIGVLHRDVKPANVLWERAKDRWVLTDFGIARIDGEATLTEAGAFLGSPEFTAPERLHGEEGGPAADLWSLGALLVAALDGRSLFHRTAVTAVLHAVAFGAITLPERARPLAAVIEPLLQRDPASRPQPTWIRAQLETFVRDGALGATVRAAPGQHGPGQHAPGQRGPEQAASPTAASGAGGRRRGRRAAALVGSAVVVVAAALGGSFAVDAWSGGPSGGAAPGTPTGGPSAPIGSTPLAGAGPLPAGFAVQQDSHGFRLAVPTGWDRQVDAGDGTRVYYVSPAQAGAPEALYKIGIRVQPGVSGTPLAAQVCPDPRGYAEFRSTGPHRTVRDGHPAASCSFTWQGTPGGPPRLSELLLWTDAGTTYTLWASGPTTDPARVGLMLDTASDTFTPAGSPTG</sequence>
<feature type="compositionally biased region" description="Low complexity" evidence="8">
    <location>
        <begin position="279"/>
        <end position="293"/>
    </location>
</feature>
<dbReference type="EC" id="2.7.11.1" evidence="1"/>
<feature type="region of interest" description="Disordered" evidence="8">
    <location>
        <begin position="277"/>
        <end position="312"/>
    </location>
</feature>
<evidence type="ECO:0000256" key="6">
    <source>
        <dbReference type="ARBA" id="ARBA00022840"/>
    </source>
</evidence>
<evidence type="ECO:0000313" key="11">
    <source>
        <dbReference type="Proteomes" id="UP000183015"/>
    </source>
</evidence>